<proteinExistence type="predicted"/>
<evidence type="ECO:0000259" key="3">
    <source>
        <dbReference type="Pfam" id="PF00296"/>
    </source>
</evidence>
<dbReference type="GO" id="GO:0005829">
    <property type="term" value="C:cytosol"/>
    <property type="evidence" value="ECO:0007669"/>
    <property type="project" value="TreeGrafter"/>
</dbReference>
<dbReference type="GO" id="GO:0016705">
    <property type="term" value="F:oxidoreductase activity, acting on paired donors, with incorporation or reduction of molecular oxygen"/>
    <property type="evidence" value="ECO:0007669"/>
    <property type="project" value="InterPro"/>
</dbReference>
<dbReference type="InterPro" id="IPR050766">
    <property type="entry name" value="Bact_Lucif_Oxidored"/>
</dbReference>
<evidence type="ECO:0000256" key="1">
    <source>
        <dbReference type="ARBA" id="ARBA00023002"/>
    </source>
</evidence>
<keyword evidence="1" id="KW-0560">Oxidoreductase</keyword>
<comment type="caution">
    <text evidence="4">The sequence shown here is derived from an EMBL/GenBank/DDBJ whole genome shotgun (WGS) entry which is preliminary data.</text>
</comment>
<dbReference type="Pfam" id="PF00296">
    <property type="entry name" value="Bac_luciferase"/>
    <property type="match status" value="1"/>
</dbReference>
<dbReference type="RefSeq" id="WP_147103266.1">
    <property type="nucleotide sequence ID" value="NZ_BJVJ01000007.1"/>
</dbReference>
<dbReference type="GO" id="GO:0004497">
    <property type="term" value="F:monooxygenase activity"/>
    <property type="evidence" value="ECO:0007669"/>
    <property type="project" value="UniProtKB-KW"/>
</dbReference>
<organism evidence="4 5">
    <name type="scientific">Pseudonocardia sulfidoxydans NBRC 16205</name>
    <dbReference type="NCBI Taxonomy" id="1223511"/>
    <lineage>
        <taxon>Bacteria</taxon>
        <taxon>Bacillati</taxon>
        <taxon>Actinomycetota</taxon>
        <taxon>Actinomycetes</taxon>
        <taxon>Pseudonocardiales</taxon>
        <taxon>Pseudonocardiaceae</taxon>
        <taxon>Pseudonocardia</taxon>
    </lineage>
</organism>
<dbReference type="PANTHER" id="PTHR30137">
    <property type="entry name" value="LUCIFERASE-LIKE MONOOXYGENASE"/>
    <property type="match status" value="1"/>
</dbReference>
<evidence type="ECO:0000256" key="2">
    <source>
        <dbReference type="ARBA" id="ARBA00023033"/>
    </source>
</evidence>
<dbReference type="AlphaFoldDB" id="A0A511DBU9"/>
<dbReference type="Gene3D" id="3.20.20.30">
    <property type="entry name" value="Luciferase-like domain"/>
    <property type="match status" value="1"/>
</dbReference>
<feature type="domain" description="Luciferase-like" evidence="3">
    <location>
        <begin position="1"/>
        <end position="323"/>
    </location>
</feature>
<name>A0A511DBU9_9PSEU</name>
<dbReference type="PANTHER" id="PTHR30137:SF8">
    <property type="entry name" value="BLR5498 PROTEIN"/>
    <property type="match status" value="1"/>
</dbReference>
<keyword evidence="5" id="KW-1185">Reference proteome</keyword>
<accession>A0A511DBU9</accession>
<sequence length="429" mass="47689">MEFGLFFAQQLPRPWGPDAELDLFQESLDQVELADRLGFDYAWAPEQHFLEEYSHSSAPELFLAAASQRTSTIRLGHAVVLMPPGYNEPARVAERISTLDVLSRGRAEFGIGHSKTRMELEGFGVDPQARHEMSLEALGQVTEMMAREPYPGHVGRYVSMPARNVVPKPVQRPHPPLWIACSDDETVRLAARLGIGALAHSFFDPAEAKAVVDEYHETFRRECVPIGHTVNPRVATMVPFHCHPDADVARDRGERAGSFFTYAVRHYHVFGRHRPGSTNLWERSEVVREELGGAIPHRGEHAIGSPAELTERLQAYQEAGLDQTILLHQFGRLPYAEVRASLELFATEVLPGFAAQHAQIRARRDAELAPYVAAALARKERAAAATSPLVDAYGLSRPPLEDPDAHPPHVRDLLAELARMAAVARRLDS</sequence>
<keyword evidence="2" id="KW-0503">Monooxygenase</keyword>
<evidence type="ECO:0000313" key="5">
    <source>
        <dbReference type="Proteomes" id="UP000321685"/>
    </source>
</evidence>
<dbReference type="EMBL" id="BJVJ01000007">
    <property type="protein sequence ID" value="GEL22276.1"/>
    <property type="molecule type" value="Genomic_DNA"/>
</dbReference>
<dbReference type="Proteomes" id="UP000321685">
    <property type="component" value="Unassembled WGS sequence"/>
</dbReference>
<gene>
    <name evidence="4" type="ORF">PSU4_12300</name>
</gene>
<protein>
    <submittedName>
        <fullName evidence="4">Luciferase</fullName>
    </submittedName>
</protein>
<evidence type="ECO:0000313" key="4">
    <source>
        <dbReference type="EMBL" id="GEL22276.1"/>
    </source>
</evidence>
<reference evidence="4 5" key="1">
    <citation type="submission" date="2019-07" db="EMBL/GenBank/DDBJ databases">
        <title>Whole genome shotgun sequence of Pseudonocardia sulfidoxydans NBRC 16205.</title>
        <authorList>
            <person name="Hosoyama A."/>
            <person name="Uohara A."/>
            <person name="Ohji S."/>
            <person name="Ichikawa N."/>
        </authorList>
    </citation>
    <scope>NUCLEOTIDE SEQUENCE [LARGE SCALE GENOMIC DNA]</scope>
    <source>
        <strain evidence="4 5">NBRC 16205</strain>
    </source>
</reference>
<dbReference type="InterPro" id="IPR036661">
    <property type="entry name" value="Luciferase-like_sf"/>
</dbReference>
<dbReference type="InterPro" id="IPR011251">
    <property type="entry name" value="Luciferase-like_dom"/>
</dbReference>
<dbReference type="OrthoDB" id="5241801at2"/>
<dbReference type="SUPFAM" id="SSF51679">
    <property type="entry name" value="Bacterial luciferase-like"/>
    <property type="match status" value="1"/>
</dbReference>